<gene>
    <name evidence="1" type="ORF">G6M90_00g051580</name>
</gene>
<dbReference type="RefSeq" id="XP_065986311.1">
    <property type="nucleotide sequence ID" value="XM_066130515.1"/>
</dbReference>
<dbReference type="KEGG" id="mbrn:90967762"/>
<keyword evidence="2" id="KW-1185">Reference proteome</keyword>
<reference evidence="1 2" key="1">
    <citation type="submission" date="2020-07" db="EMBL/GenBank/DDBJ databases">
        <title>Telomere length de novo assembly of all 7 chromosomes of the fungus, Metarhizium brunneum, using a novel assembly pipeline.</title>
        <authorList>
            <person name="Saud z."/>
            <person name="Kortsinoglou A."/>
            <person name="Kouvelis V.N."/>
            <person name="Butt T.M."/>
        </authorList>
    </citation>
    <scope>NUCLEOTIDE SEQUENCE [LARGE SCALE GENOMIC DNA]</scope>
    <source>
        <strain evidence="1 2">4556</strain>
    </source>
</reference>
<dbReference type="AlphaFoldDB" id="A0A7D5Z2P2"/>
<evidence type="ECO:0000313" key="1">
    <source>
        <dbReference type="EMBL" id="QLI67166.1"/>
    </source>
</evidence>
<dbReference type="Proteomes" id="UP000510686">
    <property type="component" value="Chromosome 2"/>
</dbReference>
<evidence type="ECO:0000313" key="2">
    <source>
        <dbReference type="Proteomes" id="UP000510686"/>
    </source>
</evidence>
<accession>A0A7D5Z2P2</accession>
<name>A0A7D5Z2P2_9HYPO</name>
<dbReference type="GeneID" id="90967762"/>
<proteinExistence type="predicted"/>
<organism evidence="1 2">
    <name type="scientific">Metarhizium brunneum</name>
    <dbReference type="NCBI Taxonomy" id="500148"/>
    <lineage>
        <taxon>Eukaryota</taxon>
        <taxon>Fungi</taxon>
        <taxon>Dikarya</taxon>
        <taxon>Ascomycota</taxon>
        <taxon>Pezizomycotina</taxon>
        <taxon>Sordariomycetes</taxon>
        <taxon>Hypocreomycetidae</taxon>
        <taxon>Hypocreales</taxon>
        <taxon>Clavicipitaceae</taxon>
        <taxon>Metarhizium</taxon>
    </lineage>
</organism>
<dbReference type="EMBL" id="CP058933">
    <property type="protein sequence ID" value="QLI67166.1"/>
    <property type="molecule type" value="Genomic_DNA"/>
</dbReference>
<sequence length="75" mass="8827">MEDMENMAYGMASCPINESVVFETCGRTAPIFYFVQFDEQQGDWSGKMRRHCEEKQKQLGRYMDSQALDRVGWDF</sequence>
<protein>
    <submittedName>
        <fullName evidence="1">Uncharacterized protein</fullName>
    </submittedName>
</protein>